<evidence type="ECO:0000313" key="9">
    <source>
        <dbReference type="Proteomes" id="UP000587760"/>
    </source>
</evidence>
<keyword evidence="2" id="KW-1003">Cell membrane</keyword>
<feature type="transmembrane region" description="Helical" evidence="6">
    <location>
        <begin position="207"/>
        <end position="226"/>
    </location>
</feature>
<evidence type="ECO:0000313" key="8">
    <source>
        <dbReference type="EMBL" id="MBB6482607.1"/>
    </source>
</evidence>
<feature type="domain" description="EamA" evidence="7">
    <location>
        <begin position="147"/>
        <end position="279"/>
    </location>
</feature>
<keyword evidence="9" id="KW-1185">Reference proteome</keyword>
<dbReference type="AlphaFoldDB" id="A0A841RHE6"/>
<dbReference type="InterPro" id="IPR000620">
    <property type="entry name" value="EamA_dom"/>
</dbReference>
<feature type="transmembrane region" description="Helical" evidence="6">
    <location>
        <begin position="95"/>
        <end position="114"/>
    </location>
</feature>
<dbReference type="InterPro" id="IPR037185">
    <property type="entry name" value="EmrE-like"/>
</dbReference>
<evidence type="ECO:0000256" key="6">
    <source>
        <dbReference type="SAM" id="Phobius"/>
    </source>
</evidence>
<dbReference type="PANTHER" id="PTHR42920:SF5">
    <property type="entry name" value="EAMA DOMAIN-CONTAINING PROTEIN"/>
    <property type="match status" value="1"/>
</dbReference>
<name>A0A841RHE6_9SPIO</name>
<dbReference type="PANTHER" id="PTHR42920">
    <property type="entry name" value="OS03G0707200 PROTEIN-RELATED"/>
    <property type="match status" value="1"/>
</dbReference>
<reference evidence="8 9" key="1">
    <citation type="submission" date="2020-08" db="EMBL/GenBank/DDBJ databases">
        <title>Genomic Encyclopedia of Type Strains, Phase IV (KMG-IV): sequencing the most valuable type-strain genomes for metagenomic binning, comparative biology and taxonomic classification.</title>
        <authorList>
            <person name="Goeker M."/>
        </authorList>
    </citation>
    <scope>NUCLEOTIDE SEQUENCE [LARGE SCALE GENOMIC DNA]</scope>
    <source>
        <strain evidence="8 9">DSM 2461</strain>
    </source>
</reference>
<dbReference type="GO" id="GO:0005886">
    <property type="term" value="C:plasma membrane"/>
    <property type="evidence" value="ECO:0007669"/>
    <property type="project" value="UniProtKB-SubCell"/>
</dbReference>
<feature type="transmembrane region" description="Helical" evidence="6">
    <location>
        <begin position="36"/>
        <end position="55"/>
    </location>
</feature>
<protein>
    <submittedName>
        <fullName evidence="8">Drug/metabolite transporter (DMT)-like permease</fullName>
    </submittedName>
</protein>
<dbReference type="EMBL" id="JACHGJ010000014">
    <property type="protein sequence ID" value="MBB6482607.1"/>
    <property type="molecule type" value="Genomic_DNA"/>
</dbReference>
<gene>
    <name evidence="8" type="ORF">HNR50_004308</name>
</gene>
<evidence type="ECO:0000256" key="2">
    <source>
        <dbReference type="ARBA" id="ARBA00022475"/>
    </source>
</evidence>
<organism evidence="8 9">
    <name type="scientific">Spirochaeta isovalerica</name>
    <dbReference type="NCBI Taxonomy" id="150"/>
    <lineage>
        <taxon>Bacteria</taxon>
        <taxon>Pseudomonadati</taxon>
        <taxon>Spirochaetota</taxon>
        <taxon>Spirochaetia</taxon>
        <taxon>Spirochaetales</taxon>
        <taxon>Spirochaetaceae</taxon>
        <taxon>Spirochaeta</taxon>
    </lineage>
</organism>
<evidence type="ECO:0000256" key="4">
    <source>
        <dbReference type="ARBA" id="ARBA00022989"/>
    </source>
</evidence>
<feature type="transmembrane region" description="Helical" evidence="6">
    <location>
        <begin position="176"/>
        <end position="195"/>
    </location>
</feature>
<feature type="transmembrane region" description="Helical" evidence="6">
    <location>
        <begin position="149"/>
        <end position="169"/>
    </location>
</feature>
<dbReference type="Proteomes" id="UP000587760">
    <property type="component" value="Unassembled WGS sequence"/>
</dbReference>
<accession>A0A841RHE6</accession>
<feature type="transmembrane region" description="Helical" evidence="6">
    <location>
        <begin position="269"/>
        <end position="288"/>
    </location>
</feature>
<evidence type="ECO:0000256" key="1">
    <source>
        <dbReference type="ARBA" id="ARBA00004651"/>
    </source>
</evidence>
<dbReference type="InterPro" id="IPR051258">
    <property type="entry name" value="Diverse_Substrate_Transporter"/>
</dbReference>
<dbReference type="SUPFAM" id="SSF103481">
    <property type="entry name" value="Multidrug resistance efflux transporter EmrE"/>
    <property type="match status" value="2"/>
</dbReference>
<feature type="transmembrane region" description="Helical" evidence="6">
    <location>
        <begin position="12"/>
        <end position="30"/>
    </location>
</feature>
<keyword evidence="5 6" id="KW-0472">Membrane</keyword>
<evidence type="ECO:0000256" key="5">
    <source>
        <dbReference type="ARBA" id="ARBA00023136"/>
    </source>
</evidence>
<proteinExistence type="predicted"/>
<sequence>MDKKRIKAEIFLVLVTIIWGGTFAIIKTGLEDSTPLMLLAVRFGAAFLIFSLLYFKKFKFNGKKTIINGIILGIFMFIGYAAQTVGLAYTTASKAGFISFTFALFVPFLQIWILKRKPFMGNVVGLIVVFAGIWIISKPTGGPFNVGDMIMLIAAVGYAFFIIFMDLINKKESPELMTSIQFLTTSLLSIIASFFLEEPKLNPTPSFLFSIAYLVILGSVFCLYMMNLYQKDTSPMRAVLIYSLEPVFGVIFAIILLGESFSIREVSGALLILGGVLLSELWEIIGIGKRRT</sequence>
<feature type="domain" description="EamA" evidence="7">
    <location>
        <begin position="7"/>
        <end position="137"/>
    </location>
</feature>
<evidence type="ECO:0000256" key="3">
    <source>
        <dbReference type="ARBA" id="ARBA00022692"/>
    </source>
</evidence>
<dbReference type="RefSeq" id="WP_184748844.1">
    <property type="nucleotide sequence ID" value="NZ_JACHGJ010000014.1"/>
</dbReference>
<keyword evidence="3 6" id="KW-0812">Transmembrane</keyword>
<comment type="subcellular location">
    <subcellularLocation>
        <location evidence="1">Cell membrane</location>
        <topology evidence="1">Multi-pass membrane protein</topology>
    </subcellularLocation>
</comment>
<feature type="transmembrane region" description="Helical" evidence="6">
    <location>
        <begin position="238"/>
        <end position="257"/>
    </location>
</feature>
<feature type="transmembrane region" description="Helical" evidence="6">
    <location>
        <begin position="67"/>
        <end position="89"/>
    </location>
</feature>
<evidence type="ECO:0000259" key="7">
    <source>
        <dbReference type="Pfam" id="PF00892"/>
    </source>
</evidence>
<feature type="transmembrane region" description="Helical" evidence="6">
    <location>
        <begin position="119"/>
        <end position="137"/>
    </location>
</feature>
<comment type="caution">
    <text evidence="8">The sequence shown here is derived from an EMBL/GenBank/DDBJ whole genome shotgun (WGS) entry which is preliminary data.</text>
</comment>
<dbReference type="Pfam" id="PF00892">
    <property type="entry name" value="EamA"/>
    <property type="match status" value="2"/>
</dbReference>
<keyword evidence="4 6" id="KW-1133">Transmembrane helix</keyword>